<dbReference type="Gene3D" id="3.40.50.10330">
    <property type="entry name" value="Probable inorganic polyphosphate/atp-NAD kinase, domain 1"/>
    <property type="match status" value="1"/>
</dbReference>
<name>A0A1H7TUF3_9SPHI</name>
<keyword evidence="4" id="KW-0067">ATP-binding</keyword>
<evidence type="ECO:0000256" key="1">
    <source>
        <dbReference type="ARBA" id="ARBA00022679"/>
    </source>
</evidence>
<dbReference type="SUPFAM" id="SSF111331">
    <property type="entry name" value="NAD kinase/diacylglycerol kinase-like"/>
    <property type="match status" value="1"/>
</dbReference>
<dbReference type="STRING" id="332977.SAMN05421740_112101"/>
<organism evidence="6 7">
    <name type="scientific">Parapedobacter koreensis</name>
    <dbReference type="NCBI Taxonomy" id="332977"/>
    <lineage>
        <taxon>Bacteria</taxon>
        <taxon>Pseudomonadati</taxon>
        <taxon>Bacteroidota</taxon>
        <taxon>Sphingobacteriia</taxon>
        <taxon>Sphingobacteriales</taxon>
        <taxon>Sphingobacteriaceae</taxon>
        <taxon>Parapedobacter</taxon>
    </lineage>
</organism>
<dbReference type="EMBL" id="FNZR01000012">
    <property type="protein sequence ID" value="SEL88510.1"/>
    <property type="molecule type" value="Genomic_DNA"/>
</dbReference>
<evidence type="ECO:0000256" key="3">
    <source>
        <dbReference type="ARBA" id="ARBA00022777"/>
    </source>
</evidence>
<evidence type="ECO:0000256" key="4">
    <source>
        <dbReference type="ARBA" id="ARBA00022840"/>
    </source>
</evidence>
<protein>
    <submittedName>
        <fullName evidence="6">Diacylglycerol kinase family enzyme</fullName>
    </submittedName>
</protein>
<dbReference type="SMART" id="SM00046">
    <property type="entry name" value="DAGKc"/>
    <property type="match status" value="1"/>
</dbReference>
<dbReference type="Pfam" id="PF00781">
    <property type="entry name" value="DAGK_cat"/>
    <property type="match status" value="1"/>
</dbReference>
<gene>
    <name evidence="6" type="ORF">SAMN05421740_112101</name>
</gene>
<evidence type="ECO:0000313" key="7">
    <source>
        <dbReference type="Proteomes" id="UP000198916"/>
    </source>
</evidence>
<dbReference type="GO" id="GO:0005524">
    <property type="term" value="F:ATP binding"/>
    <property type="evidence" value="ECO:0007669"/>
    <property type="project" value="UniProtKB-KW"/>
</dbReference>
<reference evidence="7" key="1">
    <citation type="submission" date="2016-10" db="EMBL/GenBank/DDBJ databases">
        <authorList>
            <person name="Varghese N."/>
            <person name="Submissions S."/>
        </authorList>
    </citation>
    <scope>NUCLEOTIDE SEQUENCE [LARGE SCALE GENOMIC DNA]</scope>
    <source>
        <strain evidence="7">Jip14</strain>
    </source>
</reference>
<dbReference type="InterPro" id="IPR045540">
    <property type="entry name" value="YegS/DAGK_C"/>
</dbReference>
<proteinExistence type="predicted"/>
<keyword evidence="1" id="KW-0808">Transferase</keyword>
<dbReference type="PANTHER" id="PTHR12358:SF54">
    <property type="entry name" value="SPHINGOSINE KINASE RELATED PROTEIN"/>
    <property type="match status" value="1"/>
</dbReference>
<dbReference type="InterPro" id="IPR001206">
    <property type="entry name" value="Diacylglycerol_kinase_cat_dom"/>
</dbReference>
<sequence length="304" mass="34071">MEMSKHAHLLHNPKAGDGDHLKEELMQTIVSCGFTCEYASTKTKDWGRMKTKTTLVIVAGGDGTVRQVMKKLLARRILDKRLTVALLPAGTANNFAKTLGAPPALAGLSRTITRWNLKKIDIGALRNVPNTKFFLEGMGMGLLPKLIKEMKEADRPEEETAEEELDTALGKLIEITAHYTPKRAKILIDGVEYEDDYLLVEVLNIKSVGPNLKLAPQADPTDGIFQVALLRESDREAFVNYLRRLKDSGSRKRLKVPLQLVDATKEIIIRCDNRLIHVDDELIDVKKQRPIKVEIRVGIMDMIV</sequence>
<keyword evidence="7" id="KW-1185">Reference proteome</keyword>
<dbReference type="GO" id="GO:0016301">
    <property type="term" value="F:kinase activity"/>
    <property type="evidence" value="ECO:0007669"/>
    <property type="project" value="UniProtKB-KW"/>
</dbReference>
<evidence type="ECO:0000259" key="5">
    <source>
        <dbReference type="PROSITE" id="PS50146"/>
    </source>
</evidence>
<accession>A0A1H7TUF3</accession>
<dbReference type="Gene3D" id="2.60.200.40">
    <property type="match status" value="1"/>
</dbReference>
<dbReference type="Proteomes" id="UP000198916">
    <property type="component" value="Unassembled WGS sequence"/>
</dbReference>
<dbReference type="InterPro" id="IPR050187">
    <property type="entry name" value="Lipid_Phosphate_FormReg"/>
</dbReference>
<evidence type="ECO:0000256" key="2">
    <source>
        <dbReference type="ARBA" id="ARBA00022741"/>
    </source>
</evidence>
<feature type="domain" description="DAGKc" evidence="5">
    <location>
        <begin position="2"/>
        <end position="130"/>
    </location>
</feature>
<dbReference type="OrthoDB" id="142078at2"/>
<dbReference type="PROSITE" id="PS50146">
    <property type="entry name" value="DAGK"/>
    <property type="match status" value="1"/>
</dbReference>
<dbReference type="InterPro" id="IPR016064">
    <property type="entry name" value="NAD/diacylglycerol_kinase_sf"/>
</dbReference>
<dbReference type="PANTHER" id="PTHR12358">
    <property type="entry name" value="SPHINGOSINE KINASE"/>
    <property type="match status" value="1"/>
</dbReference>
<dbReference type="AlphaFoldDB" id="A0A1H7TUF3"/>
<evidence type="ECO:0000313" key="6">
    <source>
        <dbReference type="EMBL" id="SEL88510.1"/>
    </source>
</evidence>
<dbReference type="InterPro" id="IPR017438">
    <property type="entry name" value="ATP-NAD_kinase_N"/>
</dbReference>
<keyword evidence="2" id="KW-0547">Nucleotide-binding</keyword>
<dbReference type="Pfam" id="PF19279">
    <property type="entry name" value="YegS_C"/>
    <property type="match status" value="1"/>
</dbReference>
<keyword evidence="3 6" id="KW-0418">Kinase</keyword>